<dbReference type="OrthoDB" id="6656828at2759"/>
<evidence type="ECO:0000313" key="2">
    <source>
        <dbReference type="Proteomes" id="UP000291343"/>
    </source>
</evidence>
<dbReference type="EMBL" id="QKKF02002906">
    <property type="protein sequence ID" value="RZF47959.1"/>
    <property type="molecule type" value="Genomic_DNA"/>
</dbReference>
<keyword evidence="2" id="KW-1185">Reference proteome</keyword>
<dbReference type="AlphaFoldDB" id="A0A482XR69"/>
<reference evidence="1 2" key="1">
    <citation type="journal article" date="2017" name="Gigascience">
        <title>Genome sequence of the small brown planthopper, Laodelphax striatellus.</title>
        <authorList>
            <person name="Zhu J."/>
            <person name="Jiang F."/>
            <person name="Wang X."/>
            <person name="Yang P."/>
            <person name="Bao Y."/>
            <person name="Zhao W."/>
            <person name="Wang W."/>
            <person name="Lu H."/>
            <person name="Wang Q."/>
            <person name="Cui N."/>
            <person name="Li J."/>
            <person name="Chen X."/>
            <person name="Luo L."/>
            <person name="Yu J."/>
            <person name="Kang L."/>
            <person name="Cui F."/>
        </authorList>
    </citation>
    <scope>NUCLEOTIDE SEQUENCE [LARGE SCALE GENOMIC DNA]</scope>
    <source>
        <strain evidence="1">Lst14</strain>
    </source>
</reference>
<dbReference type="Proteomes" id="UP000291343">
    <property type="component" value="Unassembled WGS sequence"/>
</dbReference>
<organism evidence="1 2">
    <name type="scientific">Laodelphax striatellus</name>
    <name type="common">Small brown planthopper</name>
    <name type="synonym">Delphax striatella</name>
    <dbReference type="NCBI Taxonomy" id="195883"/>
    <lineage>
        <taxon>Eukaryota</taxon>
        <taxon>Metazoa</taxon>
        <taxon>Ecdysozoa</taxon>
        <taxon>Arthropoda</taxon>
        <taxon>Hexapoda</taxon>
        <taxon>Insecta</taxon>
        <taxon>Pterygota</taxon>
        <taxon>Neoptera</taxon>
        <taxon>Paraneoptera</taxon>
        <taxon>Hemiptera</taxon>
        <taxon>Auchenorrhyncha</taxon>
        <taxon>Fulgoroidea</taxon>
        <taxon>Delphacidae</taxon>
        <taxon>Criomorphinae</taxon>
        <taxon>Laodelphax</taxon>
    </lineage>
</organism>
<gene>
    <name evidence="1" type="ORF">LSTR_LSTR008763</name>
</gene>
<proteinExistence type="predicted"/>
<feature type="non-terminal residue" evidence="1">
    <location>
        <position position="1"/>
    </location>
</feature>
<evidence type="ECO:0000313" key="1">
    <source>
        <dbReference type="EMBL" id="RZF47959.1"/>
    </source>
</evidence>
<comment type="caution">
    <text evidence="1">The sequence shown here is derived from an EMBL/GenBank/DDBJ whole genome shotgun (WGS) entry which is preliminary data.</text>
</comment>
<accession>A0A482XR69</accession>
<dbReference type="InParanoid" id="A0A482XR69"/>
<sequence>RRHLFPNIGYLTKNKNLMISCSSNMGDGTNEVNNNGGASKCGSGACHGGGIAPPPPRRVQVTAKILFGSVSAISTMKHTEKLQRKRSQ</sequence>
<protein>
    <submittedName>
        <fullName evidence="1">Uncharacterized protein</fullName>
    </submittedName>
</protein>
<name>A0A482XR69_LAOST</name>